<proteinExistence type="inferred from homology"/>
<evidence type="ECO:0000313" key="8">
    <source>
        <dbReference type="EMBL" id="PKK89467.1"/>
    </source>
</evidence>
<comment type="cofactor">
    <cofactor evidence="1 6 7">
        <name>pyridoxal 5'-phosphate</name>
        <dbReference type="ChEBI" id="CHEBI:597326"/>
    </cofactor>
</comment>
<dbReference type="InterPro" id="IPR015421">
    <property type="entry name" value="PyrdxlP-dep_Trfase_major"/>
</dbReference>
<keyword evidence="8" id="KW-0032">Aminotransferase</keyword>
<dbReference type="GO" id="GO:0019752">
    <property type="term" value="P:carboxylic acid metabolic process"/>
    <property type="evidence" value="ECO:0007669"/>
    <property type="project" value="InterPro"/>
</dbReference>
<comment type="caution">
    <text evidence="8">The sequence shown here is derived from an EMBL/GenBank/DDBJ whole genome shotgun (WGS) entry which is preliminary data.</text>
</comment>
<dbReference type="EMBL" id="PGXC01000017">
    <property type="protein sequence ID" value="PKK89467.1"/>
    <property type="molecule type" value="Genomic_DNA"/>
</dbReference>
<dbReference type="Pfam" id="PF00282">
    <property type="entry name" value="Pyridoxal_deC"/>
    <property type="match status" value="1"/>
</dbReference>
<dbReference type="InterPro" id="IPR010977">
    <property type="entry name" value="Aromatic_deC"/>
</dbReference>
<dbReference type="GO" id="GO:0016831">
    <property type="term" value="F:carboxy-lyase activity"/>
    <property type="evidence" value="ECO:0007669"/>
    <property type="project" value="UniProtKB-KW"/>
</dbReference>
<dbReference type="InterPro" id="IPR015422">
    <property type="entry name" value="PyrdxlP-dep_Trfase_small"/>
</dbReference>
<dbReference type="GO" id="GO:0030170">
    <property type="term" value="F:pyridoxal phosphate binding"/>
    <property type="evidence" value="ECO:0007669"/>
    <property type="project" value="InterPro"/>
</dbReference>
<dbReference type="Gene3D" id="3.40.640.10">
    <property type="entry name" value="Type I PLP-dependent aspartate aminotransferase-like (Major domain)"/>
    <property type="match status" value="1"/>
</dbReference>
<comment type="similarity">
    <text evidence="2 7">Belongs to the group II decarboxylase family.</text>
</comment>
<organism evidence="8 9">
    <name type="scientific">Candidatus Wallbacteria bacterium HGW-Wallbacteria-1</name>
    <dbReference type="NCBI Taxonomy" id="2013854"/>
    <lineage>
        <taxon>Bacteria</taxon>
        <taxon>Candidatus Walliibacteriota</taxon>
    </lineage>
</organism>
<gene>
    <name evidence="8" type="ORF">CVV64_14270</name>
</gene>
<sequence>MEIRRIAIRTRDESELINSPLPTWKDDFRNWGRQALDWIVDYHQRVDAFPVHSTVEPGYLEKLMSSHAPVENCDFNETLMDLEKIILPGLTHWQSPNFFAYFPANTSPPSVIGDLISSGLAVQGMLWTTSPACTELESMVTDWVCRALALPDKFLNHPETVSEGKTQGGGVIQDSASGATLCAMIAAREKATGGTSRLQGVRSGLIAYTSVEAHSSVEKAAVICGTGRDNLRKIPCGEDLAMDPKKLEEALTRDLEQGLTPFFVSATLGTTSTMAFDDIISISRICEKFGVWLHVDSAMAGTAAICPEFRWILKGLDRVQSFCFNPHKWMLTGFDCDCFFVEDRIALTSSLSINPEYLKNSATESERVIDYRDWQISLGRRFRALKLWMVMRHYGISGIQSMVRRHISLTRWLADRIKAHPALELHKEPQLNLICFRVGVEKTDLAATGITNAGFENDQTCDSATIALFDRINETGKAYLTHTRIGGRFFIRVCIGQASTAISHVQALWSLISSILECGDN</sequence>
<evidence type="ECO:0000256" key="7">
    <source>
        <dbReference type="RuleBase" id="RU000382"/>
    </source>
</evidence>
<evidence type="ECO:0000313" key="9">
    <source>
        <dbReference type="Proteomes" id="UP000233256"/>
    </source>
</evidence>
<protein>
    <submittedName>
        <fullName evidence="8">Aspartate aminotransferase family protein</fullName>
    </submittedName>
</protein>
<dbReference type="PANTHER" id="PTHR11999">
    <property type="entry name" value="GROUP II PYRIDOXAL-5-PHOSPHATE DECARBOXYLASE"/>
    <property type="match status" value="1"/>
</dbReference>
<name>A0A2N1PM91_9BACT</name>
<accession>A0A2N1PM91</accession>
<dbReference type="Proteomes" id="UP000233256">
    <property type="component" value="Unassembled WGS sequence"/>
</dbReference>
<keyword evidence="5 7" id="KW-0456">Lyase</keyword>
<evidence type="ECO:0000256" key="1">
    <source>
        <dbReference type="ARBA" id="ARBA00001933"/>
    </source>
</evidence>
<dbReference type="Gene3D" id="1.20.1340.10">
    <property type="entry name" value="dopa decarboxylase, N-terminal domain"/>
    <property type="match status" value="1"/>
</dbReference>
<dbReference type="Gene3D" id="3.90.1150.10">
    <property type="entry name" value="Aspartate Aminotransferase, domain 1"/>
    <property type="match status" value="1"/>
</dbReference>
<dbReference type="AlphaFoldDB" id="A0A2N1PM91"/>
<keyword evidence="8" id="KW-0808">Transferase</keyword>
<dbReference type="PANTHER" id="PTHR11999:SF70">
    <property type="entry name" value="MIP05841P"/>
    <property type="match status" value="1"/>
</dbReference>
<keyword evidence="4 6" id="KW-0663">Pyridoxal phosphate</keyword>
<evidence type="ECO:0000256" key="6">
    <source>
        <dbReference type="PIRSR" id="PIRSR602129-50"/>
    </source>
</evidence>
<keyword evidence="3" id="KW-0210">Decarboxylase</keyword>
<evidence type="ECO:0000256" key="2">
    <source>
        <dbReference type="ARBA" id="ARBA00009533"/>
    </source>
</evidence>
<evidence type="ECO:0000256" key="4">
    <source>
        <dbReference type="ARBA" id="ARBA00022898"/>
    </source>
</evidence>
<dbReference type="GO" id="GO:0005737">
    <property type="term" value="C:cytoplasm"/>
    <property type="evidence" value="ECO:0007669"/>
    <property type="project" value="TreeGrafter"/>
</dbReference>
<dbReference type="InterPro" id="IPR002129">
    <property type="entry name" value="PyrdxlP-dep_de-COase"/>
</dbReference>
<reference evidence="8 9" key="1">
    <citation type="journal article" date="2017" name="ISME J.">
        <title>Potential for microbial H2 and metal transformations associated with novel bacteria and archaea in deep terrestrial subsurface sediments.</title>
        <authorList>
            <person name="Hernsdorf A.W."/>
            <person name="Amano Y."/>
            <person name="Miyakawa K."/>
            <person name="Ise K."/>
            <person name="Suzuki Y."/>
            <person name="Anantharaman K."/>
            <person name="Probst A."/>
            <person name="Burstein D."/>
            <person name="Thomas B.C."/>
            <person name="Banfield J.F."/>
        </authorList>
    </citation>
    <scope>NUCLEOTIDE SEQUENCE [LARGE SCALE GENOMIC DNA]</scope>
    <source>
        <strain evidence="8">HGW-Wallbacteria-1</strain>
    </source>
</reference>
<evidence type="ECO:0000256" key="3">
    <source>
        <dbReference type="ARBA" id="ARBA00022793"/>
    </source>
</evidence>
<evidence type="ECO:0000256" key="5">
    <source>
        <dbReference type="ARBA" id="ARBA00023239"/>
    </source>
</evidence>
<dbReference type="GO" id="GO:0006520">
    <property type="term" value="P:amino acid metabolic process"/>
    <property type="evidence" value="ECO:0007669"/>
    <property type="project" value="InterPro"/>
</dbReference>
<dbReference type="InterPro" id="IPR015424">
    <property type="entry name" value="PyrdxlP-dep_Trfase"/>
</dbReference>
<dbReference type="PRINTS" id="PR00800">
    <property type="entry name" value="YHDCRBOXLASE"/>
</dbReference>
<feature type="modified residue" description="N6-(pyridoxal phosphate)lysine" evidence="6">
    <location>
        <position position="328"/>
    </location>
</feature>
<dbReference type="SUPFAM" id="SSF53383">
    <property type="entry name" value="PLP-dependent transferases"/>
    <property type="match status" value="1"/>
</dbReference>
<dbReference type="GO" id="GO:0008483">
    <property type="term" value="F:transaminase activity"/>
    <property type="evidence" value="ECO:0007669"/>
    <property type="project" value="UniProtKB-KW"/>
</dbReference>